<feature type="compositionally biased region" description="Polar residues" evidence="1">
    <location>
        <begin position="11"/>
        <end position="20"/>
    </location>
</feature>
<accession>A0A016WNQ4</accession>
<dbReference type="AlphaFoldDB" id="A0A016WNQ4"/>
<keyword evidence="3" id="KW-1185">Reference proteome</keyword>
<comment type="caution">
    <text evidence="2">The sequence shown here is derived from an EMBL/GenBank/DDBJ whole genome shotgun (WGS) entry which is preliminary data.</text>
</comment>
<reference evidence="3" key="1">
    <citation type="journal article" date="2015" name="Nat. Genet.">
        <title>The genome and transcriptome of the zoonotic hookworm Ancylostoma ceylanicum identify infection-specific gene families.</title>
        <authorList>
            <person name="Schwarz E.M."/>
            <person name="Hu Y."/>
            <person name="Antoshechkin I."/>
            <person name="Miller M.M."/>
            <person name="Sternberg P.W."/>
            <person name="Aroian R.V."/>
        </authorList>
    </citation>
    <scope>NUCLEOTIDE SEQUENCE</scope>
    <source>
        <strain evidence="3">HY135</strain>
    </source>
</reference>
<evidence type="ECO:0000256" key="1">
    <source>
        <dbReference type="SAM" id="MobiDB-lite"/>
    </source>
</evidence>
<dbReference type="EMBL" id="JARK01000203">
    <property type="protein sequence ID" value="EYC40638.1"/>
    <property type="molecule type" value="Genomic_DNA"/>
</dbReference>
<proteinExistence type="predicted"/>
<gene>
    <name evidence="2" type="primary">Acey_s0603.g523</name>
    <name evidence="2" type="ORF">Y032_0603g523</name>
</gene>
<name>A0A016WNQ4_9BILA</name>
<evidence type="ECO:0000313" key="2">
    <source>
        <dbReference type="EMBL" id="EYC40638.1"/>
    </source>
</evidence>
<protein>
    <submittedName>
        <fullName evidence="2">Uncharacterized protein</fullName>
    </submittedName>
</protein>
<dbReference type="Proteomes" id="UP000024635">
    <property type="component" value="Unassembled WGS sequence"/>
</dbReference>
<feature type="region of interest" description="Disordered" evidence="1">
    <location>
        <begin position="1"/>
        <end position="35"/>
    </location>
</feature>
<sequence>MDELFVVGGQHATQTSQTFATDRRSGSRSPPRTITNDAHLLFSGRRCQKAAKCFDNQKENMAYTGTKESKDVSKNK</sequence>
<evidence type="ECO:0000313" key="3">
    <source>
        <dbReference type="Proteomes" id="UP000024635"/>
    </source>
</evidence>
<organism evidence="2 3">
    <name type="scientific">Ancylostoma ceylanicum</name>
    <dbReference type="NCBI Taxonomy" id="53326"/>
    <lineage>
        <taxon>Eukaryota</taxon>
        <taxon>Metazoa</taxon>
        <taxon>Ecdysozoa</taxon>
        <taxon>Nematoda</taxon>
        <taxon>Chromadorea</taxon>
        <taxon>Rhabditida</taxon>
        <taxon>Rhabditina</taxon>
        <taxon>Rhabditomorpha</taxon>
        <taxon>Strongyloidea</taxon>
        <taxon>Ancylostomatidae</taxon>
        <taxon>Ancylostomatinae</taxon>
        <taxon>Ancylostoma</taxon>
    </lineage>
</organism>